<proteinExistence type="predicted"/>
<dbReference type="AlphaFoldDB" id="A0A645DCJ0"/>
<gene>
    <name evidence="1" type="ORF">SDC9_133829</name>
</gene>
<organism evidence="1">
    <name type="scientific">bioreactor metagenome</name>
    <dbReference type="NCBI Taxonomy" id="1076179"/>
    <lineage>
        <taxon>unclassified sequences</taxon>
        <taxon>metagenomes</taxon>
        <taxon>ecological metagenomes</taxon>
    </lineage>
</organism>
<reference evidence="1" key="1">
    <citation type="submission" date="2019-08" db="EMBL/GenBank/DDBJ databases">
        <authorList>
            <person name="Kucharzyk K."/>
            <person name="Murdoch R.W."/>
            <person name="Higgins S."/>
            <person name="Loffler F."/>
        </authorList>
    </citation>
    <scope>NUCLEOTIDE SEQUENCE</scope>
</reference>
<name>A0A645DCJ0_9ZZZZ</name>
<dbReference type="EMBL" id="VSSQ01034709">
    <property type="protein sequence ID" value="MPM86738.1"/>
    <property type="molecule type" value="Genomic_DNA"/>
</dbReference>
<sequence>MGEFARNAAVSAADDQHALNVWMHRHGYMHNHLIVGKFILFRKDHTAVGGEKPPELRGFKHVDTLKIALAGKKLFLHAN</sequence>
<comment type="caution">
    <text evidence="1">The sequence shown here is derived from an EMBL/GenBank/DDBJ whole genome shotgun (WGS) entry which is preliminary data.</text>
</comment>
<protein>
    <submittedName>
        <fullName evidence="1">Uncharacterized protein</fullName>
    </submittedName>
</protein>
<accession>A0A645DCJ0</accession>
<evidence type="ECO:0000313" key="1">
    <source>
        <dbReference type="EMBL" id="MPM86738.1"/>
    </source>
</evidence>